<dbReference type="AlphaFoldDB" id="A0A5N4C0G3"/>
<comment type="caution">
    <text evidence="1">The sequence shown here is derived from an EMBL/GenBank/DDBJ whole genome shotgun (WGS) entry which is preliminary data.</text>
</comment>
<evidence type="ECO:0000313" key="1">
    <source>
        <dbReference type="EMBL" id="KAB1252317.1"/>
    </source>
</evidence>
<reference evidence="1 2" key="1">
    <citation type="journal article" date="2019" name="Mol. Ecol. Resour.">
        <title>Improving Illumina assemblies with Hi-C and long reads: an example with the North African dromedary.</title>
        <authorList>
            <person name="Elbers J.P."/>
            <person name="Rogers M.F."/>
            <person name="Perelman P.L."/>
            <person name="Proskuryakova A.A."/>
            <person name="Serdyukova N.A."/>
            <person name="Johnson W.E."/>
            <person name="Horin P."/>
            <person name="Corander J."/>
            <person name="Murphy D."/>
            <person name="Burger P.A."/>
        </authorList>
    </citation>
    <scope>NUCLEOTIDE SEQUENCE [LARGE SCALE GENOMIC DNA]</scope>
    <source>
        <strain evidence="1">Drom800</strain>
        <tissue evidence="1">Blood</tissue>
    </source>
</reference>
<evidence type="ECO:0000313" key="2">
    <source>
        <dbReference type="Proteomes" id="UP000299084"/>
    </source>
</evidence>
<protein>
    <submittedName>
        <fullName evidence="1">Uncharacterized protein</fullName>
    </submittedName>
</protein>
<name>A0A5N4C0G3_CAMDR</name>
<proteinExistence type="predicted"/>
<gene>
    <name evidence="1" type="ORF">Cadr_000031051</name>
</gene>
<sequence>MSTKKDKVTEHVNSVDDLDDLTLAPETASEDRKSLYPNCKNTLRLIEELGPDSKGRTPV</sequence>
<dbReference type="Proteomes" id="UP000299084">
    <property type="component" value="Unassembled WGS sequence"/>
</dbReference>
<organism evidence="1 2">
    <name type="scientific">Camelus dromedarius</name>
    <name type="common">Dromedary</name>
    <name type="synonym">Arabian camel</name>
    <dbReference type="NCBI Taxonomy" id="9838"/>
    <lineage>
        <taxon>Eukaryota</taxon>
        <taxon>Metazoa</taxon>
        <taxon>Chordata</taxon>
        <taxon>Craniata</taxon>
        <taxon>Vertebrata</taxon>
        <taxon>Euteleostomi</taxon>
        <taxon>Mammalia</taxon>
        <taxon>Eutheria</taxon>
        <taxon>Laurasiatheria</taxon>
        <taxon>Artiodactyla</taxon>
        <taxon>Tylopoda</taxon>
        <taxon>Camelidae</taxon>
        <taxon>Camelus</taxon>
    </lineage>
</organism>
<keyword evidence="2" id="KW-1185">Reference proteome</keyword>
<accession>A0A5N4C0G3</accession>
<dbReference type="EMBL" id="JWIN03000048">
    <property type="protein sequence ID" value="KAB1252317.1"/>
    <property type="molecule type" value="Genomic_DNA"/>
</dbReference>